<comment type="caution">
    <text evidence="1">The sequence shown here is derived from an EMBL/GenBank/DDBJ whole genome shotgun (WGS) entry which is preliminary data.</text>
</comment>
<reference evidence="1 2" key="1">
    <citation type="submission" date="2019-12" db="EMBL/GenBank/DDBJ databases">
        <title>Whole-genome sequencing of Allorhizobium vitis.</title>
        <authorList>
            <person name="Gan H.M."/>
            <person name="Szegedi E."/>
            <person name="Burr T."/>
            <person name="Savka M.A."/>
        </authorList>
    </citation>
    <scope>NUCLEOTIDE SEQUENCE [LARGE SCALE GENOMIC DNA]</scope>
    <source>
        <strain evidence="1 2">CG516</strain>
    </source>
</reference>
<accession>A0A6L6VI04</accession>
<dbReference type="AlphaFoldDB" id="A0A6L6VI04"/>
<gene>
    <name evidence="1" type="ORF">GOZ90_17725</name>
</gene>
<proteinExistence type="predicted"/>
<dbReference type="SUPFAM" id="SSF46785">
    <property type="entry name" value="Winged helix' DNA-binding domain"/>
    <property type="match status" value="1"/>
</dbReference>
<organism evidence="1 2">
    <name type="scientific">Agrobacterium vitis</name>
    <name type="common">Rhizobium vitis</name>
    <dbReference type="NCBI Taxonomy" id="373"/>
    <lineage>
        <taxon>Bacteria</taxon>
        <taxon>Pseudomonadati</taxon>
        <taxon>Pseudomonadota</taxon>
        <taxon>Alphaproteobacteria</taxon>
        <taxon>Hyphomicrobiales</taxon>
        <taxon>Rhizobiaceae</taxon>
        <taxon>Rhizobium/Agrobacterium group</taxon>
        <taxon>Agrobacterium</taxon>
    </lineage>
</organism>
<dbReference type="Proteomes" id="UP000477951">
    <property type="component" value="Unassembled WGS sequence"/>
</dbReference>
<dbReference type="InterPro" id="IPR036390">
    <property type="entry name" value="WH_DNA-bd_sf"/>
</dbReference>
<name>A0A6L6VI04_AGRVI</name>
<evidence type="ECO:0000313" key="1">
    <source>
        <dbReference type="EMBL" id="MUZ74528.1"/>
    </source>
</evidence>
<protein>
    <recommendedName>
        <fullName evidence="3">MarR family transcriptional regulator</fullName>
    </recommendedName>
</protein>
<dbReference type="EMBL" id="WPHR01000016">
    <property type="protein sequence ID" value="MUZ74528.1"/>
    <property type="molecule type" value="Genomic_DNA"/>
</dbReference>
<evidence type="ECO:0008006" key="3">
    <source>
        <dbReference type="Google" id="ProtNLM"/>
    </source>
</evidence>
<evidence type="ECO:0000313" key="2">
    <source>
        <dbReference type="Proteomes" id="UP000477951"/>
    </source>
</evidence>
<sequence>MHWRPSHPTELGAFATMTLNQIFGNPMEGETSSARVKQVTIMMLVGRLHGDGKPIALTPLVEITGLHRTAVARSMRFLVKRGLLVEEMGKNPMGRGTARQFEIFPAFIQTLKLFMGDPVQHGK</sequence>